<name>A0A7W6ENW9_9BACT</name>
<keyword evidence="4" id="KW-1185">Reference proteome</keyword>
<dbReference type="Pfam" id="PF01757">
    <property type="entry name" value="Acyl_transf_3"/>
    <property type="match status" value="1"/>
</dbReference>
<accession>A0A7W6ENW9</accession>
<dbReference type="InterPro" id="IPR050879">
    <property type="entry name" value="Acyltransferase_3"/>
</dbReference>
<protein>
    <submittedName>
        <fullName evidence="3">Peptidoglycan/LPS O-acetylase OafA/YrhL</fullName>
    </submittedName>
</protein>
<feature type="transmembrane region" description="Helical" evidence="1">
    <location>
        <begin position="93"/>
        <end position="113"/>
    </location>
</feature>
<dbReference type="AlphaFoldDB" id="A0A7W6ENW9"/>
<dbReference type="PANTHER" id="PTHR23028">
    <property type="entry name" value="ACETYLTRANSFERASE"/>
    <property type="match status" value="1"/>
</dbReference>
<dbReference type="EMBL" id="JACIBY010000001">
    <property type="protein sequence ID" value="MBB3836969.1"/>
    <property type="molecule type" value="Genomic_DNA"/>
</dbReference>
<keyword evidence="1" id="KW-1133">Transmembrane helix</keyword>
<gene>
    <name evidence="3" type="ORF">FHS57_000951</name>
</gene>
<feature type="domain" description="Acyltransferase 3" evidence="2">
    <location>
        <begin position="14"/>
        <end position="374"/>
    </location>
</feature>
<feature type="transmembrane region" description="Helical" evidence="1">
    <location>
        <begin position="314"/>
        <end position="333"/>
    </location>
</feature>
<feature type="transmembrane region" description="Helical" evidence="1">
    <location>
        <begin position="258"/>
        <end position="276"/>
    </location>
</feature>
<dbReference type="InterPro" id="IPR002656">
    <property type="entry name" value="Acyl_transf_3_dom"/>
</dbReference>
<feature type="transmembrane region" description="Helical" evidence="1">
    <location>
        <begin position="152"/>
        <end position="170"/>
    </location>
</feature>
<feature type="transmembrane region" description="Helical" evidence="1">
    <location>
        <begin position="51"/>
        <end position="72"/>
    </location>
</feature>
<dbReference type="PANTHER" id="PTHR23028:SF134">
    <property type="entry name" value="PUTATIVE (AFU_ORTHOLOGUE AFUA_4G08520)-RELATED"/>
    <property type="match status" value="1"/>
</dbReference>
<evidence type="ECO:0000313" key="3">
    <source>
        <dbReference type="EMBL" id="MBB3836969.1"/>
    </source>
</evidence>
<dbReference type="Proteomes" id="UP000541352">
    <property type="component" value="Unassembled WGS sequence"/>
</dbReference>
<comment type="caution">
    <text evidence="3">The sequence shown here is derived from an EMBL/GenBank/DDBJ whole genome shotgun (WGS) entry which is preliminary data.</text>
</comment>
<reference evidence="3 4" key="1">
    <citation type="submission" date="2020-08" db="EMBL/GenBank/DDBJ databases">
        <title>Genomic Encyclopedia of Type Strains, Phase IV (KMG-IV): sequencing the most valuable type-strain genomes for metagenomic binning, comparative biology and taxonomic classification.</title>
        <authorList>
            <person name="Goeker M."/>
        </authorList>
    </citation>
    <scope>NUCLEOTIDE SEQUENCE [LARGE SCALE GENOMIC DNA]</scope>
    <source>
        <strain evidence="3 4">DSM 17976</strain>
    </source>
</reference>
<evidence type="ECO:0000256" key="1">
    <source>
        <dbReference type="SAM" id="Phobius"/>
    </source>
</evidence>
<feature type="transmembrane region" description="Helical" evidence="1">
    <location>
        <begin position="282"/>
        <end position="302"/>
    </location>
</feature>
<keyword evidence="1" id="KW-0472">Membrane</keyword>
<dbReference type="RefSeq" id="WP_183971709.1">
    <property type="nucleotide sequence ID" value="NZ_JACIBY010000001.1"/>
</dbReference>
<sequence length="393" mass="44320">MKTTTTYLSNLTPLRGIAALLTVIFHVDLMVGMGGDMLLKFKDSLLFTRLYLMVDFFFVLSGFIMMHVYGKWFTDSVLGSDFKRFTIARFARVYPLHFVTLLYCIGLKIIMLVNNAPANPMDTVSNDFSTIPSHLLLLHSMNVNDWFTWNNASWSISTEWWMYMLFPFLVKPFLKLGALGRIIVVLACFAGYLAITFWIVPLVTEPASIPFVRVDPALLSINVSYQFGFLRCLFGFVLGMMMYAGYQDNWGKSWLANGYSFLLLTLGLGLCMHFAVPDVFTVSFFPLMILSAAYGSPNLNAFLGTNALQRLGDWSFSIYLVHQPLLYTIQAIMTLTAAPNPTTGPPSKPDMLTGWLICLVFIGITLVVSYLTYRLVEVPARRWINKSGRVISA</sequence>
<evidence type="ECO:0000259" key="2">
    <source>
        <dbReference type="Pfam" id="PF01757"/>
    </source>
</evidence>
<feature type="transmembrane region" description="Helical" evidence="1">
    <location>
        <begin position="12"/>
        <end position="31"/>
    </location>
</feature>
<dbReference type="GO" id="GO:0016747">
    <property type="term" value="F:acyltransferase activity, transferring groups other than amino-acyl groups"/>
    <property type="evidence" value="ECO:0007669"/>
    <property type="project" value="InterPro"/>
</dbReference>
<proteinExistence type="predicted"/>
<feature type="transmembrane region" description="Helical" evidence="1">
    <location>
        <begin position="182"/>
        <end position="203"/>
    </location>
</feature>
<feature type="transmembrane region" description="Helical" evidence="1">
    <location>
        <begin position="223"/>
        <end position="246"/>
    </location>
</feature>
<feature type="transmembrane region" description="Helical" evidence="1">
    <location>
        <begin position="353"/>
        <end position="373"/>
    </location>
</feature>
<evidence type="ECO:0000313" key="4">
    <source>
        <dbReference type="Proteomes" id="UP000541352"/>
    </source>
</evidence>
<keyword evidence="1" id="KW-0812">Transmembrane</keyword>
<organism evidence="3 4">
    <name type="scientific">Runella defluvii</name>
    <dbReference type="NCBI Taxonomy" id="370973"/>
    <lineage>
        <taxon>Bacteria</taxon>
        <taxon>Pseudomonadati</taxon>
        <taxon>Bacteroidota</taxon>
        <taxon>Cytophagia</taxon>
        <taxon>Cytophagales</taxon>
        <taxon>Spirosomataceae</taxon>
        <taxon>Runella</taxon>
    </lineage>
</organism>